<dbReference type="EMBL" id="LMTZ01000143">
    <property type="protein sequence ID" value="KST63106.1"/>
    <property type="molecule type" value="Genomic_DNA"/>
</dbReference>
<organism evidence="1 3">
    <name type="scientific">Mastigocoleus testarum BC008</name>
    <dbReference type="NCBI Taxonomy" id="371196"/>
    <lineage>
        <taxon>Bacteria</taxon>
        <taxon>Bacillati</taxon>
        <taxon>Cyanobacteriota</taxon>
        <taxon>Cyanophyceae</taxon>
        <taxon>Nostocales</taxon>
        <taxon>Hapalosiphonaceae</taxon>
        <taxon>Mastigocoleus</taxon>
    </lineage>
</organism>
<name>A0A0V7ZDA2_9CYAN</name>
<evidence type="ECO:0000313" key="1">
    <source>
        <dbReference type="EMBL" id="KST62364.1"/>
    </source>
</evidence>
<proteinExistence type="predicted"/>
<keyword evidence="3" id="KW-1185">Reference proteome</keyword>
<dbReference type="Proteomes" id="UP000053372">
    <property type="component" value="Unassembled WGS sequence"/>
</dbReference>
<reference evidence="1 3" key="1">
    <citation type="journal article" date="2015" name="Genome Announc.">
        <title>Draft Genome of the Euendolithic (true boring) Cyanobacterium Mastigocoleus testarum strain BC008.</title>
        <authorList>
            <person name="Guida B.S."/>
            <person name="Garcia-Pichel F."/>
        </authorList>
    </citation>
    <scope>NUCLEOTIDE SEQUENCE [LARGE SCALE GENOMIC DNA]</scope>
    <source>
        <strain evidence="1 3">BC008</strain>
    </source>
</reference>
<comment type="caution">
    <text evidence="1">The sequence shown here is derived from an EMBL/GenBank/DDBJ whole genome shotgun (WGS) entry which is preliminary data.</text>
</comment>
<sequence>MGRLNPYSLQMQITQMFDQGQSFFATTKVQDWLKEKGQNPHDYEITFHKKPAPPGSGKIIAIEIDLKRKDGQPVDPWLLEQANLET</sequence>
<dbReference type="AlphaFoldDB" id="A0A0V7ZDA2"/>
<dbReference type="EMBL" id="LMTZ01000158">
    <property type="protein sequence ID" value="KST62364.1"/>
    <property type="molecule type" value="Genomic_DNA"/>
</dbReference>
<dbReference type="OrthoDB" id="487576at2"/>
<gene>
    <name evidence="1" type="ORF">BC008_09350</name>
    <name evidence="2" type="ORF">BC008_12405</name>
</gene>
<evidence type="ECO:0000313" key="3">
    <source>
        <dbReference type="Proteomes" id="UP000053372"/>
    </source>
</evidence>
<evidence type="ECO:0000313" key="2">
    <source>
        <dbReference type="EMBL" id="KST63106.1"/>
    </source>
</evidence>
<protein>
    <submittedName>
        <fullName evidence="1">Uncharacterized protein</fullName>
    </submittedName>
</protein>
<dbReference type="RefSeq" id="WP_027846633.1">
    <property type="nucleotide sequence ID" value="NZ_LMTZ01000143.1"/>
</dbReference>
<accession>A0A0V7ZDA2</accession>